<evidence type="ECO:0000313" key="2">
    <source>
        <dbReference type="EMBL" id="MPN61640.1"/>
    </source>
</evidence>
<protein>
    <submittedName>
        <fullName evidence="2">Uncharacterized protein</fullName>
    </submittedName>
</protein>
<dbReference type="EMBL" id="VSSQ01138516">
    <property type="protein sequence ID" value="MPN61640.1"/>
    <property type="molecule type" value="Genomic_DNA"/>
</dbReference>
<proteinExistence type="predicted"/>
<reference evidence="2" key="1">
    <citation type="submission" date="2019-08" db="EMBL/GenBank/DDBJ databases">
        <authorList>
            <person name="Kucharzyk K."/>
            <person name="Murdoch R.W."/>
            <person name="Higgins S."/>
            <person name="Loffler F."/>
        </authorList>
    </citation>
    <scope>NUCLEOTIDE SEQUENCE</scope>
</reference>
<feature type="region of interest" description="Disordered" evidence="1">
    <location>
        <begin position="54"/>
        <end position="81"/>
    </location>
</feature>
<feature type="compositionally biased region" description="Basic and acidic residues" evidence="1">
    <location>
        <begin position="67"/>
        <end position="81"/>
    </location>
</feature>
<gene>
    <name evidence="2" type="ORF">SDC9_209378</name>
</gene>
<comment type="caution">
    <text evidence="2">The sequence shown here is derived from an EMBL/GenBank/DDBJ whole genome shotgun (WGS) entry which is preliminary data.</text>
</comment>
<evidence type="ECO:0000256" key="1">
    <source>
        <dbReference type="SAM" id="MobiDB-lite"/>
    </source>
</evidence>
<dbReference type="AlphaFoldDB" id="A0A645JEX8"/>
<sequence>MNGGLDRDAIEDLWRKRRKKGQKKGDKIGYINADRLQPDENGVAALSTYIAKHPSRKKRWSTSQNLEKPDSKNNDSRYSRRQIEKLAKERPGREYWEKQYPGWTLTDEVYGEQYEHNEITGWAIYLKLRRIRR</sequence>
<accession>A0A645JEX8</accession>
<organism evidence="2">
    <name type="scientific">bioreactor metagenome</name>
    <dbReference type="NCBI Taxonomy" id="1076179"/>
    <lineage>
        <taxon>unclassified sequences</taxon>
        <taxon>metagenomes</taxon>
        <taxon>ecological metagenomes</taxon>
    </lineage>
</organism>
<name>A0A645JEX8_9ZZZZ</name>